<proteinExistence type="predicted"/>
<accession>A0ABQ1MND7</accession>
<gene>
    <name evidence="2" type="ORF">GCM10011506_27120</name>
</gene>
<comment type="caution">
    <text evidence="2">The sequence shown here is derived from an EMBL/GenBank/DDBJ whole genome shotgun (WGS) entry which is preliminary data.</text>
</comment>
<name>A0ABQ1MND7_9BACT</name>
<evidence type="ECO:0000313" key="3">
    <source>
        <dbReference type="Proteomes" id="UP000636010"/>
    </source>
</evidence>
<sequence>MKFSLPLLFCLLCFYNSFSQLKLSDTTQFSLIYKDKVNPDIEIERYDFFGDFFIRQSKGEAIKKLFGEEVIQIDDLSTEVLYNYFVISEKLEITNPEQAEWARDILQRGDTVINSSELLHFTVFESRRNSSITTELFYLKKVTLPKKFRNISSIYRGKNSLFRPESHQILYKITSVSSDGSKLSEMELMEINDSEFDEEKIQQLVSSHN</sequence>
<protein>
    <submittedName>
        <fullName evidence="2">Uncharacterized protein</fullName>
    </submittedName>
</protein>
<dbReference type="Proteomes" id="UP000636010">
    <property type="component" value="Unassembled WGS sequence"/>
</dbReference>
<feature type="signal peptide" evidence="1">
    <location>
        <begin position="1"/>
        <end position="19"/>
    </location>
</feature>
<organism evidence="2 3">
    <name type="scientific">Marivirga lumbricoides</name>
    <dbReference type="NCBI Taxonomy" id="1046115"/>
    <lineage>
        <taxon>Bacteria</taxon>
        <taxon>Pseudomonadati</taxon>
        <taxon>Bacteroidota</taxon>
        <taxon>Cytophagia</taxon>
        <taxon>Cytophagales</taxon>
        <taxon>Marivirgaceae</taxon>
        <taxon>Marivirga</taxon>
    </lineage>
</organism>
<dbReference type="EMBL" id="BMEC01000008">
    <property type="protein sequence ID" value="GGC40177.1"/>
    <property type="molecule type" value="Genomic_DNA"/>
</dbReference>
<evidence type="ECO:0000313" key="2">
    <source>
        <dbReference type="EMBL" id="GGC40177.1"/>
    </source>
</evidence>
<feature type="chain" id="PRO_5046062342" evidence="1">
    <location>
        <begin position="20"/>
        <end position="209"/>
    </location>
</feature>
<evidence type="ECO:0000256" key="1">
    <source>
        <dbReference type="SAM" id="SignalP"/>
    </source>
</evidence>
<reference evidence="3" key="1">
    <citation type="journal article" date="2019" name="Int. J. Syst. Evol. Microbiol.">
        <title>The Global Catalogue of Microorganisms (GCM) 10K type strain sequencing project: providing services to taxonomists for standard genome sequencing and annotation.</title>
        <authorList>
            <consortium name="The Broad Institute Genomics Platform"/>
            <consortium name="The Broad Institute Genome Sequencing Center for Infectious Disease"/>
            <person name="Wu L."/>
            <person name="Ma J."/>
        </authorList>
    </citation>
    <scope>NUCLEOTIDE SEQUENCE [LARGE SCALE GENOMIC DNA]</scope>
    <source>
        <strain evidence="3">CGMCC 1.10832</strain>
    </source>
</reference>
<keyword evidence="3" id="KW-1185">Reference proteome</keyword>
<dbReference type="RefSeq" id="WP_188464315.1">
    <property type="nucleotide sequence ID" value="NZ_BAABHU010000008.1"/>
</dbReference>
<keyword evidence="1" id="KW-0732">Signal</keyword>